<dbReference type="PANTHER" id="PTHR42885:SF1">
    <property type="entry name" value="THREONINE-PHOSPHATE DECARBOXYLASE"/>
    <property type="match status" value="1"/>
</dbReference>
<dbReference type="Proteomes" id="UP000046155">
    <property type="component" value="Unassembled WGS sequence"/>
</dbReference>
<dbReference type="SUPFAM" id="SSF53383">
    <property type="entry name" value="PLP-dependent transferases"/>
    <property type="match status" value="1"/>
</dbReference>
<dbReference type="EMBL" id="CDRZ01000279">
    <property type="protein sequence ID" value="CEO90258.1"/>
    <property type="molecule type" value="Genomic_DNA"/>
</dbReference>
<keyword evidence="7" id="KW-0456">Lyase</keyword>
<evidence type="ECO:0000256" key="5">
    <source>
        <dbReference type="ARBA" id="ARBA00022573"/>
    </source>
</evidence>
<dbReference type="Pfam" id="PF00155">
    <property type="entry name" value="Aminotran_1_2"/>
    <property type="match status" value="1"/>
</dbReference>
<dbReference type="InterPro" id="IPR015421">
    <property type="entry name" value="PyrdxlP-dep_Trfase_major"/>
</dbReference>
<dbReference type="Gene3D" id="3.40.640.10">
    <property type="entry name" value="Type I PLP-dependent aspartate aminotransferase-like (Major domain)"/>
    <property type="match status" value="1"/>
</dbReference>
<evidence type="ECO:0000256" key="6">
    <source>
        <dbReference type="ARBA" id="ARBA00022898"/>
    </source>
</evidence>
<evidence type="ECO:0000256" key="9">
    <source>
        <dbReference type="ARBA" id="ARBA00048531"/>
    </source>
</evidence>
<evidence type="ECO:0000313" key="12">
    <source>
        <dbReference type="Proteomes" id="UP000046155"/>
    </source>
</evidence>
<gene>
    <name evidence="11" type="ORF">SSCH_790003</name>
</gene>
<comment type="function">
    <text evidence="2">Decarboxylates L-threonine-O-3-phosphate to yield (R)-1-amino-2-propanol O-2-phosphate, the precursor for the linkage between the nucleotide loop and the corrin ring in cobalamin.</text>
</comment>
<dbReference type="InterPro" id="IPR005860">
    <property type="entry name" value="CobD"/>
</dbReference>
<dbReference type="InterPro" id="IPR004838">
    <property type="entry name" value="NHTrfase_class1_PyrdxlP-BS"/>
</dbReference>
<accession>A0A0B7MQ36</accession>
<proteinExistence type="predicted"/>
<comment type="pathway">
    <text evidence="3">Cofactor biosynthesis; adenosylcobalamin biosynthesis.</text>
</comment>
<dbReference type="GO" id="GO:0009236">
    <property type="term" value="P:cobalamin biosynthetic process"/>
    <property type="evidence" value="ECO:0007669"/>
    <property type="project" value="UniProtKB-UniPathway"/>
</dbReference>
<evidence type="ECO:0000256" key="4">
    <source>
        <dbReference type="ARBA" id="ARBA00012285"/>
    </source>
</evidence>
<keyword evidence="6" id="KW-0663">Pyridoxal phosphate</keyword>
<dbReference type="Gene3D" id="3.90.1150.10">
    <property type="entry name" value="Aspartate Aminotransferase, domain 1"/>
    <property type="match status" value="1"/>
</dbReference>
<dbReference type="InterPro" id="IPR004839">
    <property type="entry name" value="Aminotransferase_I/II_large"/>
</dbReference>
<feature type="domain" description="Aminotransferase class I/classII large" evidence="10">
    <location>
        <begin position="22"/>
        <end position="351"/>
    </location>
</feature>
<dbReference type="PROSITE" id="PS00105">
    <property type="entry name" value="AA_TRANSFER_CLASS_1"/>
    <property type="match status" value="1"/>
</dbReference>
<keyword evidence="12" id="KW-1185">Reference proteome</keyword>
<evidence type="ECO:0000256" key="3">
    <source>
        <dbReference type="ARBA" id="ARBA00004953"/>
    </source>
</evidence>
<evidence type="ECO:0000256" key="7">
    <source>
        <dbReference type="ARBA" id="ARBA00023239"/>
    </source>
</evidence>
<comment type="cofactor">
    <cofactor evidence="1">
        <name>pyridoxal 5'-phosphate</name>
        <dbReference type="ChEBI" id="CHEBI:597326"/>
    </cofactor>
</comment>
<evidence type="ECO:0000256" key="1">
    <source>
        <dbReference type="ARBA" id="ARBA00001933"/>
    </source>
</evidence>
<dbReference type="GO" id="GO:0048472">
    <property type="term" value="F:threonine-phosphate decarboxylase activity"/>
    <property type="evidence" value="ECO:0007669"/>
    <property type="project" value="UniProtKB-EC"/>
</dbReference>
<comment type="catalytic activity">
    <reaction evidence="9">
        <text>O-phospho-L-threonine + H(+) = (R)-1-aminopropan-2-yl phosphate + CO2</text>
        <dbReference type="Rhea" id="RHEA:11492"/>
        <dbReference type="ChEBI" id="CHEBI:15378"/>
        <dbReference type="ChEBI" id="CHEBI:16526"/>
        <dbReference type="ChEBI" id="CHEBI:58563"/>
        <dbReference type="ChEBI" id="CHEBI:58675"/>
        <dbReference type="EC" id="4.1.1.81"/>
    </reaction>
</comment>
<keyword evidence="5" id="KW-0169">Cobalamin biosynthesis</keyword>
<reference evidence="12" key="1">
    <citation type="submission" date="2015-01" db="EMBL/GenBank/DDBJ databases">
        <authorList>
            <person name="Manzoor Shahid"/>
            <person name="Zubair Saima"/>
        </authorList>
    </citation>
    <scope>NUCLEOTIDE SEQUENCE [LARGE SCALE GENOMIC DNA]</scope>
    <source>
        <strain evidence="12">Sp3</strain>
    </source>
</reference>
<dbReference type="AlphaFoldDB" id="A0A0B7MQ36"/>
<dbReference type="GO" id="GO:0030170">
    <property type="term" value="F:pyridoxal phosphate binding"/>
    <property type="evidence" value="ECO:0007669"/>
    <property type="project" value="InterPro"/>
</dbReference>
<dbReference type="InterPro" id="IPR015422">
    <property type="entry name" value="PyrdxlP-dep_Trfase_small"/>
</dbReference>
<dbReference type="PANTHER" id="PTHR42885">
    <property type="entry name" value="HISTIDINOL-PHOSPHATE AMINOTRANSFERASE-RELATED"/>
    <property type="match status" value="1"/>
</dbReference>
<evidence type="ECO:0000256" key="2">
    <source>
        <dbReference type="ARBA" id="ARBA00003444"/>
    </source>
</evidence>
<dbReference type="CDD" id="cd00609">
    <property type="entry name" value="AAT_like"/>
    <property type="match status" value="1"/>
</dbReference>
<evidence type="ECO:0000256" key="8">
    <source>
        <dbReference type="ARBA" id="ARBA00029996"/>
    </source>
</evidence>
<evidence type="ECO:0000313" key="11">
    <source>
        <dbReference type="EMBL" id="CEO90258.1"/>
    </source>
</evidence>
<dbReference type="UniPathway" id="UPA00148"/>
<evidence type="ECO:0000259" key="10">
    <source>
        <dbReference type="Pfam" id="PF00155"/>
    </source>
</evidence>
<dbReference type="InterPro" id="IPR015424">
    <property type="entry name" value="PyrdxlP-dep_Trfase"/>
</dbReference>
<protein>
    <recommendedName>
        <fullName evidence="4">threonine-phosphate decarboxylase</fullName>
        <ecNumber evidence="4">4.1.1.81</ecNumber>
    </recommendedName>
    <alternativeName>
        <fullName evidence="8">L-threonine-O-3-phosphate decarboxylase</fullName>
    </alternativeName>
</protein>
<name>A0A0B7MQ36_9FIRM</name>
<dbReference type="NCBIfam" id="TIGR01140">
    <property type="entry name" value="L_thr_O3P_dcar"/>
    <property type="match status" value="1"/>
</dbReference>
<dbReference type="EC" id="4.1.1.81" evidence="4"/>
<organism evidence="11 12">
    <name type="scientific">Syntrophaceticus schinkii</name>
    <dbReference type="NCBI Taxonomy" id="499207"/>
    <lineage>
        <taxon>Bacteria</taxon>
        <taxon>Bacillati</taxon>
        <taxon>Bacillota</taxon>
        <taxon>Clostridia</taxon>
        <taxon>Thermoanaerobacterales</taxon>
        <taxon>Thermoanaerobacterales Family III. Incertae Sedis</taxon>
        <taxon>Syntrophaceticus</taxon>
    </lineage>
</organism>
<sequence>MKHQHGGNLTLVAAKYGLDPEKIMDFSVNVNPLGPPEGVKTLVENWVSYITVYPEPYCDTLKEEYASRLGTAPENLIFSNGAVELIYMLMQALRPRTVLIPGPTFREYEIAARAFQAKIKQFRLAPEKSFLPALKSLMRAACDVDMVFLCSPNNPTGSLFPQDFLGQFLNFCNNRGVFVVIDESFLIFHNCWQELSAVRDTADNRNLFVLQSLTKFFSIPGLRVGYAAAHQDTIKYLSRFQPPWQVNALAQASAAEAVKDKDYAHRSRTFVEQERMLLAAALSAIEGINVYPSEAPYLLLELRANLTAPFVADELARKGILVRDCSNFAYLDDRFLRVAVKDREKNRLLAAELTGLINSGLQM</sequence>